<dbReference type="InterPro" id="IPR013785">
    <property type="entry name" value="Aldolase_TIM"/>
</dbReference>
<evidence type="ECO:0008006" key="4">
    <source>
        <dbReference type="Google" id="ProtNLM"/>
    </source>
</evidence>
<dbReference type="EMBL" id="BARU01017841">
    <property type="protein sequence ID" value="GAH49473.1"/>
    <property type="molecule type" value="Genomic_DNA"/>
</dbReference>
<dbReference type="AlphaFoldDB" id="X1HW25"/>
<dbReference type="PANTHER" id="PTHR39340:SF1">
    <property type="entry name" value="SULFOFRUCTOSEPHOSPHATE ALDOLASE"/>
    <property type="match status" value="1"/>
</dbReference>
<evidence type="ECO:0000256" key="1">
    <source>
        <dbReference type="ARBA" id="ARBA00008679"/>
    </source>
</evidence>
<evidence type="ECO:0000256" key="2">
    <source>
        <dbReference type="ARBA" id="ARBA00023239"/>
    </source>
</evidence>
<organism evidence="3">
    <name type="scientific">marine sediment metagenome</name>
    <dbReference type="NCBI Taxonomy" id="412755"/>
    <lineage>
        <taxon>unclassified sequences</taxon>
        <taxon>metagenomes</taxon>
        <taxon>ecological metagenomes</taxon>
    </lineage>
</organism>
<sequence length="246" mass="27673">TQTTGLLVSIEASGYGGGKEYRITKLLDRWNVERIKRMGASAAKLLVYYRPDLEELASKLLNMLDMIATECIKYDLPFVVEPLSYPIGNESDNPEQFAAAKEQLVLKTAGDITALPIDVLKAEFPADLHYKKDIPELIDLCHQLDMSSQVPWVVLSAGVDFELFCQQVEIACQGGASGFLGGRAMWQEAMYIDDARERVHFLSTVGVDRLKRLNELASKYAVPWYKKLGLTSQELAHTSGRWYQEY</sequence>
<comment type="similarity">
    <text evidence="1">Belongs to the aldolase LacD family.</text>
</comment>
<dbReference type="PANTHER" id="PTHR39340">
    <property type="entry name" value="SULFOFRUCTOSEPHOSPHATE ALDOLASE"/>
    <property type="match status" value="1"/>
</dbReference>
<protein>
    <recommendedName>
        <fullName evidence="4">Tagatose 1,6-diphosphate aldolase</fullName>
    </recommendedName>
</protein>
<proteinExistence type="inferred from homology"/>
<name>X1HW25_9ZZZZ</name>
<dbReference type="GO" id="GO:0061595">
    <property type="term" value="F:6-deoxy-6-sulfofructose-1-phosphate aldolase activity"/>
    <property type="evidence" value="ECO:0007669"/>
    <property type="project" value="TreeGrafter"/>
</dbReference>
<dbReference type="SUPFAM" id="SSF51569">
    <property type="entry name" value="Aldolase"/>
    <property type="match status" value="1"/>
</dbReference>
<dbReference type="Gene3D" id="3.20.20.70">
    <property type="entry name" value="Aldolase class I"/>
    <property type="match status" value="1"/>
</dbReference>
<feature type="non-terminal residue" evidence="3">
    <location>
        <position position="1"/>
    </location>
</feature>
<keyword evidence="2" id="KW-0456">Lyase</keyword>
<dbReference type="NCBIfam" id="NF009498">
    <property type="entry name" value="PRK12858.1"/>
    <property type="match status" value="1"/>
</dbReference>
<gene>
    <name evidence="3" type="ORF">S03H2_29544</name>
</gene>
<evidence type="ECO:0000313" key="3">
    <source>
        <dbReference type="EMBL" id="GAH49473.1"/>
    </source>
</evidence>
<accession>X1HW25</accession>
<reference evidence="3" key="1">
    <citation type="journal article" date="2014" name="Front. Microbiol.">
        <title>High frequency of phylogenetically diverse reductive dehalogenase-homologous genes in deep subseafloor sedimentary metagenomes.</title>
        <authorList>
            <person name="Kawai M."/>
            <person name="Futagami T."/>
            <person name="Toyoda A."/>
            <person name="Takaki Y."/>
            <person name="Nishi S."/>
            <person name="Hori S."/>
            <person name="Arai W."/>
            <person name="Tsubouchi T."/>
            <person name="Morono Y."/>
            <person name="Uchiyama I."/>
            <person name="Ito T."/>
            <person name="Fujiyama A."/>
            <person name="Inagaki F."/>
            <person name="Takami H."/>
        </authorList>
    </citation>
    <scope>NUCLEOTIDE SEQUENCE</scope>
    <source>
        <strain evidence="3">Expedition CK06-06</strain>
    </source>
</reference>
<dbReference type="InterPro" id="IPR050552">
    <property type="entry name" value="LacD_aldolase"/>
</dbReference>
<dbReference type="Pfam" id="PF01791">
    <property type="entry name" value="DeoC"/>
    <property type="match status" value="1"/>
</dbReference>
<dbReference type="InterPro" id="IPR002915">
    <property type="entry name" value="DeoC/FbaB/LacD_aldolase"/>
</dbReference>
<comment type="caution">
    <text evidence="3">The sequence shown here is derived from an EMBL/GenBank/DDBJ whole genome shotgun (WGS) entry which is preliminary data.</text>
</comment>
<dbReference type="GO" id="GO:1902777">
    <property type="term" value="P:6-sulfoquinovose(1-) catabolic process"/>
    <property type="evidence" value="ECO:0007669"/>
    <property type="project" value="TreeGrafter"/>
</dbReference>